<accession>A0ABP8Z3X0</accession>
<evidence type="ECO:0000259" key="1">
    <source>
        <dbReference type="Pfam" id="PF13360"/>
    </source>
</evidence>
<evidence type="ECO:0000313" key="2">
    <source>
        <dbReference type="EMBL" id="GAA4745873.1"/>
    </source>
</evidence>
<dbReference type="Gene3D" id="2.130.10.10">
    <property type="entry name" value="YVTN repeat-like/Quinoprotein amine dehydrogenase"/>
    <property type="match status" value="1"/>
</dbReference>
<sequence length="434" mass="45478">MQQSVGRRRRQGRIFASVVFAAVLGLVMTACSDGHTEVRAIPAAGWPTFGGDGANANYTPVTAPDNLALAWTRPTGGPISAPLTMNALGDIGVTANTANGCNTFVFDRAAGRKNFCKRMASGVELNAMAFDQNNQPYLGESGTFLAFNGGGSIRWRMPAIGVPLSAKFAGPGRVLMVTTQGQILLINAQTNVFEAPEIRLRPDARPDEPLFGLGDCVTGGPLCAVSAPPAVDAAHERFYLNFHPEGTEQSQLSALTYSDNDIVQRWHVEVPGGMVGPPTLSADGGTVYAFGRDGRLYAYDTADGKPRWNHDLGGFGFATLAVSPDGILIPTGTVGAPLTILKDAGTSAEVVATRTDLQTVSLSTITGGDRAWTVVRTGADQKLMLTEISTADGATQRSLELPKAAGFTTGVAVSAWGSVAVATHAGEVFYFTPQ</sequence>
<dbReference type="PROSITE" id="PS51257">
    <property type="entry name" value="PROKAR_LIPOPROTEIN"/>
    <property type="match status" value="1"/>
</dbReference>
<dbReference type="InterPro" id="IPR015943">
    <property type="entry name" value="WD40/YVTN_repeat-like_dom_sf"/>
</dbReference>
<reference evidence="3" key="1">
    <citation type="journal article" date="2019" name="Int. J. Syst. Evol. Microbiol.">
        <title>The Global Catalogue of Microorganisms (GCM) 10K type strain sequencing project: providing services to taxonomists for standard genome sequencing and annotation.</title>
        <authorList>
            <consortium name="The Broad Institute Genomics Platform"/>
            <consortium name="The Broad Institute Genome Sequencing Center for Infectious Disease"/>
            <person name="Wu L."/>
            <person name="Ma J."/>
        </authorList>
    </citation>
    <scope>NUCLEOTIDE SEQUENCE [LARGE SCALE GENOMIC DNA]</scope>
    <source>
        <strain evidence="3">JCM 18077</strain>
    </source>
</reference>
<protein>
    <submittedName>
        <fullName evidence="2">PQQ-binding-like beta-propeller repeat protein</fullName>
    </submittedName>
</protein>
<dbReference type="InterPro" id="IPR011047">
    <property type="entry name" value="Quinoprotein_ADH-like_sf"/>
</dbReference>
<feature type="domain" description="Pyrrolo-quinoline quinone repeat" evidence="1">
    <location>
        <begin position="265"/>
        <end position="392"/>
    </location>
</feature>
<dbReference type="PANTHER" id="PTHR34512:SF30">
    <property type="entry name" value="OUTER MEMBRANE PROTEIN ASSEMBLY FACTOR BAMB"/>
    <property type="match status" value="1"/>
</dbReference>
<dbReference type="Pfam" id="PF13360">
    <property type="entry name" value="PQQ_2"/>
    <property type="match status" value="1"/>
</dbReference>
<dbReference type="InterPro" id="IPR002372">
    <property type="entry name" value="PQQ_rpt_dom"/>
</dbReference>
<dbReference type="EMBL" id="BAABIE010000005">
    <property type="protein sequence ID" value="GAA4745873.1"/>
    <property type="molecule type" value="Genomic_DNA"/>
</dbReference>
<dbReference type="Proteomes" id="UP001500822">
    <property type="component" value="Unassembled WGS sequence"/>
</dbReference>
<name>A0ABP8Z3X0_9ACTN</name>
<gene>
    <name evidence="2" type="ORF">GCM10023217_14020</name>
</gene>
<dbReference type="RefSeq" id="WP_345312924.1">
    <property type="nucleotide sequence ID" value="NZ_BAABIE010000005.1"/>
</dbReference>
<evidence type="ECO:0000313" key="3">
    <source>
        <dbReference type="Proteomes" id="UP001500822"/>
    </source>
</evidence>
<organism evidence="2 3">
    <name type="scientific">Gordonia alkaliphila</name>
    <dbReference type="NCBI Taxonomy" id="1053547"/>
    <lineage>
        <taxon>Bacteria</taxon>
        <taxon>Bacillati</taxon>
        <taxon>Actinomycetota</taxon>
        <taxon>Actinomycetes</taxon>
        <taxon>Mycobacteriales</taxon>
        <taxon>Gordoniaceae</taxon>
        <taxon>Gordonia</taxon>
    </lineage>
</organism>
<comment type="caution">
    <text evidence="2">The sequence shown here is derived from an EMBL/GenBank/DDBJ whole genome shotgun (WGS) entry which is preliminary data.</text>
</comment>
<dbReference type="SUPFAM" id="SSF50998">
    <property type="entry name" value="Quinoprotein alcohol dehydrogenase-like"/>
    <property type="match status" value="1"/>
</dbReference>
<dbReference type="PANTHER" id="PTHR34512">
    <property type="entry name" value="CELL SURFACE PROTEIN"/>
    <property type="match status" value="1"/>
</dbReference>
<keyword evidence="3" id="KW-1185">Reference proteome</keyword>
<proteinExistence type="predicted"/>